<name>A0ABV4DM79_9LACO</name>
<evidence type="ECO:0000313" key="1">
    <source>
        <dbReference type="EMBL" id="MEY8661584.1"/>
    </source>
</evidence>
<dbReference type="RefSeq" id="WP_369940490.1">
    <property type="nucleotide sequence ID" value="NZ_JBCLUF010000003.1"/>
</dbReference>
<protein>
    <submittedName>
        <fullName evidence="1">Uncharacterized protein</fullName>
    </submittedName>
</protein>
<proteinExistence type="predicted"/>
<sequence>MEKFAKVFRLLSSVFSPRSVKNNITTSSKYKFPRDDKKSIQEDYKRSGKDLYKALTKEQEKATN</sequence>
<reference evidence="1 2" key="1">
    <citation type="submission" date="2024-03" db="EMBL/GenBank/DDBJ databases">
        <title>Mouse gut bacterial collection (mGBC) of GemPharmatech.</title>
        <authorList>
            <person name="He Y."/>
            <person name="Dong L."/>
            <person name="Wu D."/>
            <person name="Gao X."/>
            <person name="Lin Z."/>
        </authorList>
    </citation>
    <scope>NUCLEOTIDE SEQUENCE [LARGE SCALE GENOMIC DNA]</scope>
    <source>
        <strain evidence="1 2">15-30</strain>
    </source>
</reference>
<comment type="caution">
    <text evidence="1">The sequence shown here is derived from an EMBL/GenBank/DDBJ whole genome shotgun (WGS) entry which is preliminary data.</text>
</comment>
<dbReference type="EMBL" id="JBCLUF010000003">
    <property type="protein sequence ID" value="MEY8661584.1"/>
    <property type="molecule type" value="Genomic_DNA"/>
</dbReference>
<evidence type="ECO:0000313" key="2">
    <source>
        <dbReference type="Proteomes" id="UP001565236"/>
    </source>
</evidence>
<accession>A0ABV4DM79</accession>
<dbReference type="Proteomes" id="UP001565236">
    <property type="component" value="Unassembled WGS sequence"/>
</dbReference>
<organism evidence="1 2">
    <name type="scientific">Ligilactobacillus faecis</name>
    <dbReference type="NCBI Taxonomy" id="762833"/>
    <lineage>
        <taxon>Bacteria</taxon>
        <taxon>Bacillati</taxon>
        <taxon>Bacillota</taxon>
        <taxon>Bacilli</taxon>
        <taxon>Lactobacillales</taxon>
        <taxon>Lactobacillaceae</taxon>
        <taxon>Ligilactobacillus</taxon>
    </lineage>
</organism>
<keyword evidence="2" id="KW-1185">Reference proteome</keyword>
<gene>
    <name evidence="1" type="ORF">AALT52_01550</name>
</gene>